<protein>
    <recommendedName>
        <fullName evidence="1">Aminoglycoside phosphotransferase domain-containing protein</fullName>
    </recommendedName>
</protein>
<reference evidence="2" key="1">
    <citation type="submission" date="2021-01" db="EMBL/GenBank/DDBJ databases">
        <title>Whole genome shotgun sequence of Rugosimonospora africana NBRC 104875.</title>
        <authorList>
            <person name="Komaki H."/>
            <person name="Tamura T."/>
        </authorList>
    </citation>
    <scope>NUCLEOTIDE SEQUENCE</scope>
    <source>
        <strain evidence="2">NBRC 104875</strain>
    </source>
</reference>
<keyword evidence="3" id="KW-1185">Reference proteome</keyword>
<evidence type="ECO:0000259" key="1">
    <source>
        <dbReference type="Pfam" id="PF01636"/>
    </source>
</evidence>
<dbReference type="InterPro" id="IPR002575">
    <property type="entry name" value="Aminoglycoside_PTrfase"/>
</dbReference>
<dbReference type="AlphaFoldDB" id="A0A8J3VUX2"/>
<dbReference type="Proteomes" id="UP000642748">
    <property type="component" value="Unassembled WGS sequence"/>
</dbReference>
<organism evidence="2 3">
    <name type="scientific">Rugosimonospora africana</name>
    <dbReference type="NCBI Taxonomy" id="556532"/>
    <lineage>
        <taxon>Bacteria</taxon>
        <taxon>Bacillati</taxon>
        <taxon>Actinomycetota</taxon>
        <taxon>Actinomycetes</taxon>
        <taxon>Micromonosporales</taxon>
        <taxon>Micromonosporaceae</taxon>
        <taxon>Rugosimonospora</taxon>
    </lineage>
</organism>
<gene>
    <name evidence="2" type="ORF">Raf01_74860</name>
</gene>
<proteinExistence type="predicted"/>
<sequence>MEDDEQPLTGGRMTDNIARRGDRVYRPLGSWSAAVHEYLRHLESAGFTGAPRVVGIEAGREILTYLDGDVATDPQWQPGHGARLPSYARTERALAGAAELVRRLHRAAAGFTPTVVDYRFHPAAPRPGEIVSHGDLGPWNTVYRYGIPAAFIDWDAAQPVDPIDDLAAAAWGFVPLSPPGQLREAGFDPVPDLPARLRLFVDAYGLTDRLAILPALQRAKLRDVERVKYAPVGPSDAAASLEYLAGQLRWLGAISADLRSAL</sequence>
<feature type="domain" description="Aminoglycoside phosphotransferase" evidence="1">
    <location>
        <begin position="127"/>
        <end position="185"/>
    </location>
</feature>
<dbReference type="SUPFAM" id="SSF56112">
    <property type="entry name" value="Protein kinase-like (PK-like)"/>
    <property type="match status" value="1"/>
</dbReference>
<dbReference type="EMBL" id="BONZ01000079">
    <property type="protein sequence ID" value="GIH19314.1"/>
    <property type="molecule type" value="Genomic_DNA"/>
</dbReference>
<accession>A0A8J3VUX2</accession>
<evidence type="ECO:0000313" key="2">
    <source>
        <dbReference type="EMBL" id="GIH19314.1"/>
    </source>
</evidence>
<dbReference type="Gene3D" id="3.90.1200.10">
    <property type="match status" value="1"/>
</dbReference>
<dbReference type="Pfam" id="PF01636">
    <property type="entry name" value="APH"/>
    <property type="match status" value="1"/>
</dbReference>
<name>A0A8J3VUX2_9ACTN</name>
<dbReference type="RefSeq" id="WP_203922784.1">
    <property type="nucleotide sequence ID" value="NZ_BONZ01000079.1"/>
</dbReference>
<evidence type="ECO:0000313" key="3">
    <source>
        <dbReference type="Proteomes" id="UP000642748"/>
    </source>
</evidence>
<dbReference type="InterPro" id="IPR011009">
    <property type="entry name" value="Kinase-like_dom_sf"/>
</dbReference>
<comment type="caution">
    <text evidence="2">The sequence shown here is derived from an EMBL/GenBank/DDBJ whole genome shotgun (WGS) entry which is preliminary data.</text>
</comment>